<evidence type="ECO:0000313" key="1">
    <source>
        <dbReference type="EMBL" id="CAK0813437.1"/>
    </source>
</evidence>
<name>A0ABN9R4Y6_9DINO</name>
<comment type="caution">
    <text evidence="1">The sequence shown here is derived from an EMBL/GenBank/DDBJ whole genome shotgun (WGS) entry which is preliminary data.</text>
</comment>
<dbReference type="Proteomes" id="UP001189429">
    <property type="component" value="Unassembled WGS sequence"/>
</dbReference>
<gene>
    <name evidence="1" type="ORF">PCOR1329_LOCUS17359</name>
</gene>
<evidence type="ECO:0000313" key="2">
    <source>
        <dbReference type="Proteomes" id="UP001189429"/>
    </source>
</evidence>
<proteinExistence type="predicted"/>
<sequence>EPQFSLLVEHAKVPVQDVVRAVMAGEPPPDPEDGNLPVLQCRRLAAKLVKKYPPLAQGLDMDLLGGGMWDAHSWDPGVYAADCFGAGAFGMGDWAPEQLTPATLASMWEQNFGGYPMGQWDPGFGVYPAAHPPPRGRGAPSVAPQSQCAEGEVLGAGGVQLIKPSNLRHDVAALGRAADLLRLCDARTQAAINAFLAKMPPECADEIRDHARDGFESAALAWQRLQDGGDAAQRADDGSEPRADAMRAMASPAAGLLPDAGAEDLAHPDVDHARLWCLSHAHGRVLDNDEFAEAVRVRLGAGGPTDAGACGACGQVVLDSGGSHASCCAVGDATRGHNAVRDLLYDFSLTADDTTEKEPQGLIPSRPALRPADVLSPAVLSGRAAAMGVGIASVEAASGGDAAEAMHQRKTREREPFADELASQNIVYMPVVWTNFGRPHPGALTAIRAIARRVARRRGHASQKVVLRQFLRNLGAEIARRAARMSLACWPGILK</sequence>
<feature type="non-terminal residue" evidence="1">
    <location>
        <position position="1"/>
    </location>
</feature>
<protein>
    <recommendedName>
        <fullName evidence="3">Selenoprotein O</fullName>
    </recommendedName>
</protein>
<dbReference type="EMBL" id="CAUYUJ010005379">
    <property type="protein sequence ID" value="CAK0813437.1"/>
    <property type="molecule type" value="Genomic_DNA"/>
</dbReference>
<organism evidence="1 2">
    <name type="scientific">Prorocentrum cordatum</name>
    <dbReference type="NCBI Taxonomy" id="2364126"/>
    <lineage>
        <taxon>Eukaryota</taxon>
        <taxon>Sar</taxon>
        <taxon>Alveolata</taxon>
        <taxon>Dinophyceae</taxon>
        <taxon>Prorocentrales</taxon>
        <taxon>Prorocentraceae</taxon>
        <taxon>Prorocentrum</taxon>
    </lineage>
</organism>
<reference evidence="1" key="1">
    <citation type="submission" date="2023-10" db="EMBL/GenBank/DDBJ databases">
        <authorList>
            <person name="Chen Y."/>
            <person name="Shah S."/>
            <person name="Dougan E. K."/>
            <person name="Thang M."/>
            <person name="Chan C."/>
        </authorList>
    </citation>
    <scope>NUCLEOTIDE SEQUENCE [LARGE SCALE GENOMIC DNA]</scope>
</reference>
<accession>A0ABN9R4Y6</accession>
<evidence type="ECO:0008006" key="3">
    <source>
        <dbReference type="Google" id="ProtNLM"/>
    </source>
</evidence>
<keyword evidence="2" id="KW-1185">Reference proteome</keyword>